<dbReference type="Gene3D" id="3.30.1360.20">
    <property type="entry name" value="Transcriptional coactivator/pterin dehydratase"/>
    <property type="match status" value="1"/>
</dbReference>
<dbReference type="PANTHER" id="PTHR12599:SF0">
    <property type="entry name" value="PTERIN-4-ALPHA-CARBINOLAMINE DEHYDRATASE"/>
    <property type="match status" value="1"/>
</dbReference>
<keyword evidence="3 4" id="KW-0456">Lyase</keyword>
<dbReference type="Proteomes" id="UP001304300">
    <property type="component" value="Chromosome"/>
</dbReference>
<name>A0AAQ3LCP1_9BACT</name>
<dbReference type="HAMAP" id="MF_00434">
    <property type="entry name" value="Pterin_4_alpha"/>
    <property type="match status" value="1"/>
</dbReference>
<dbReference type="InterPro" id="IPR036428">
    <property type="entry name" value="PCD_sf"/>
</dbReference>
<dbReference type="NCBIfam" id="NF002017">
    <property type="entry name" value="PRK00823.1-2"/>
    <property type="match status" value="1"/>
</dbReference>
<evidence type="ECO:0000313" key="5">
    <source>
        <dbReference type="EMBL" id="WOO43046.1"/>
    </source>
</evidence>
<dbReference type="SUPFAM" id="SSF55248">
    <property type="entry name" value="PCD-like"/>
    <property type="match status" value="1"/>
</dbReference>
<evidence type="ECO:0000256" key="4">
    <source>
        <dbReference type="HAMAP-Rule" id="MF_00434"/>
    </source>
</evidence>
<reference evidence="5 6" key="1">
    <citation type="submission" date="2023-10" db="EMBL/GenBank/DDBJ databases">
        <title>Rubellicoccus peritrichatus gen. nov., sp. nov., isolated from an algae of coral reef tank.</title>
        <authorList>
            <person name="Luo J."/>
        </authorList>
    </citation>
    <scope>NUCLEOTIDE SEQUENCE [LARGE SCALE GENOMIC DNA]</scope>
    <source>
        <strain evidence="5 6">CR14</strain>
    </source>
</reference>
<comment type="similarity">
    <text evidence="2 4">Belongs to the pterin-4-alpha-carbinolamine dehydratase family.</text>
</comment>
<dbReference type="AlphaFoldDB" id="A0AAQ3LCP1"/>
<keyword evidence="6" id="KW-1185">Reference proteome</keyword>
<dbReference type="RefSeq" id="WP_317835582.1">
    <property type="nucleotide sequence ID" value="NZ_CP136920.1"/>
</dbReference>
<accession>A0AAQ3LCP1</accession>
<dbReference type="PANTHER" id="PTHR12599">
    <property type="entry name" value="PTERIN-4-ALPHA-CARBINOLAMINE DEHYDRATASE"/>
    <property type="match status" value="1"/>
</dbReference>
<organism evidence="5 6">
    <name type="scientific">Rubellicoccus peritrichatus</name>
    <dbReference type="NCBI Taxonomy" id="3080537"/>
    <lineage>
        <taxon>Bacteria</taxon>
        <taxon>Pseudomonadati</taxon>
        <taxon>Verrucomicrobiota</taxon>
        <taxon>Opitutia</taxon>
        <taxon>Puniceicoccales</taxon>
        <taxon>Cerasicoccaceae</taxon>
        <taxon>Rubellicoccus</taxon>
    </lineage>
</organism>
<evidence type="ECO:0000256" key="1">
    <source>
        <dbReference type="ARBA" id="ARBA00001554"/>
    </source>
</evidence>
<dbReference type="GO" id="GO:0006729">
    <property type="term" value="P:tetrahydrobiopterin biosynthetic process"/>
    <property type="evidence" value="ECO:0007669"/>
    <property type="project" value="InterPro"/>
</dbReference>
<evidence type="ECO:0000256" key="2">
    <source>
        <dbReference type="ARBA" id="ARBA00006472"/>
    </source>
</evidence>
<evidence type="ECO:0000313" key="6">
    <source>
        <dbReference type="Proteomes" id="UP001304300"/>
    </source>
</evidence>
<gene>
    <name evidence="5" type="ORF">RZN69_08065</name>
</gene>
<proteinExistence type="inferred from homology"/>
<dbReference type="GO" id="GO:0008124">
    <property type="term" value="F:4-alpha-hydroxytetrahydrobiopterin dehydratase activity"/>
    <property type="evidence" value="ECO:0007669"/>
    <property type="project" value="UniProtKB-UniRule"/>
</dbReference>
<sequence>MSFDRSISTGIVGGYETRLIFEITSRAFDLFAGRLHTGMIMSSALTESEIGTALDALPGWAFADDKISKSFKLKDFSAALGFIVRIGIAAEKADHHPELFNIYNKVEISLNTHDAGSKVTQKDIDLALVIEGLV</sequence>
<dbReference type="EMBL" id="CP136920">
    <property type="protein sequence ID" value="WOO43046.1"/>
    <property type="molecule type" value="Genomic_DNA"/>
</dbReference>
<protein>
    <recommendedName>
        <fullName evidence="4">Putative pterin-4-alpha-carbinolamine dehydratase</fullName>
        <shortName evidence="4">PHS</shortName>
        <ecNumber evidence="4">4.2.1.96</ecNumber>
    </recommendedName>
    <alternativeName>
        <fullName evidence="4">4-alpha-hydroxy-tetrahydropterin dehydratase</fullName>
    </alternativeName>
    <alternativeName>
        <fullName evidence="4">Pterin carbinolamine dehydratase</fullName>
        <shortName evidence="4">PCD</shortName>
    </alternativeName>
</protein>
<dbReference type="Pfam" id="PF01329">
    <property type="entry name" value="Pterin_4a"/>
    <property type="match status" value="1"/>
</dbReference>
<dbReference type="EC" id="4.2.1.96" evidence="4"/>
<evidence type="ECO:0000256" key="3">
    <source>
        <dbReference type="ARBA" id="ARBA00023239"/>
    </source>
</evidence>
<dbReference type="KEGG" id="puo:RZN69_08065"/>
<comment type="catalytic activity">
    <reaction evidence="1 4">
        <text>(4aS,6R)-4a-hydroxy-L-erythro-5,6,7,8-tetrahydrobiopterin = (6R)-L-erythro-6,7-dihydrobiopterin + H2O</text>
        <dbReference type="Rhea" id="RHEA:11920"/>
        <dbReference type="ChEBI" id="CHEBI:15377"/>
        <dbReference type="ChEBI" id="CHEBI:15642"/>
        <dbReference type="ChEBI" id="CHEBI:43120"/>
        <dbReference type="EC" id="4.2.1.96"/>
    </reaction>
</comment>
<dbReference type="InterPro" id="IPR001533">
    <property type="entry name" value="Pterin_deHydtase"/>
</dbReference>